<dbReference type="HOGENOM" id="CLU_1050129_0_0_1"/>
<dbReference type="EMBL" id="KI912112">
    <property type="protein sequence ID" value="ETS81487.1"/>
    <property type="molecule type" value="Genomic_DNA"/>
</dbReference>
<dbReference type="KEGG" id="pfy:PFICI_06489"/>
<organism evidence="2 3">
    <name type="scientific">Pestalotiopsis fici (strain W106-1 / CGMCC3.15140)</name>
    <dbReference type="NCBI Taxonomy" id="1229662"/>
    <lineage>
        <taxon>Eukaryota</taxon>
        <taxon>Fungi</taxon>
        <taxon>Dikarya</taxon>
        <taxon>Ascomycota</taxon>
        <taxon>Pezizomycotina</taxon>
        <taxon>Sordariomycetes</taxon>
        <taxon>Xylariomycetidae</taxon>
        <taxon>Amphisphaeriales</taxon>
        <taxon>Sporocadaceae</taxon>
        <taxon>Pestalotiopsis</taxon>
    </lineage>
</organism>
<protein>
    <submittedName>
        <fullName evidence="2">Uncharacterized protein</fullName>
    </submittedName>
</protein>
<reference evidence="3" key="1">
    <citation type="journal article" date="2015" name="BMC Genomics">
        <title>Genomic and transcriptomic analysis of the endophytic fungus Pestalotiopsis fici reveals its lifestyle and high potential for synthesis of natural products.</title>
        <authorList>
            <person name="Wang X."/>
            <person name="Zhang X."/>
            <person name="Liu L."/>
            <person name="Xiang M."/>
            <person name="Wang W."/>
            <person name="Sun X."/>
            <person name="Che Y."/>
            <person name="Guo L."/>
            <person name="Liu G."/>
            <person name="Guo L."/>
            <person name="Wang C."/>
            <person name="Yin W.B."/>
            <person name="Stadler M."/>
            <person name="Zhang X."/>
            <person name="Liu X."/>
        </authorList>
    </citation>
    <scope>NUCLEOTIDE SEQUENCE [LARGE SCALE GENOMIC DNA]</scope>
    <source>
        <strain evidence="3">W106-1 / CGMCC3.15140</strain>
    </source>
</reference>
<dbReference type="GeneID" id="19271502"/>
<name>W3X7W3_PESFW</name>
<dbReference type="InParanoid" id="W3X7W3"/>
<feature type="region of interest" description="Disordered" evidence="1">
    <location>
        <begin position="125"/>
        <end position="166"/>
    </location>
</feature>
<proteinExistence type="predicted"/>
<feature type="compositionally biased region" description="Basic residues" evidence="1">
    <location>
        <begin position="134"/>
        <end position="151"/>
    </location>
</feature>
<evidence type="ECO:0000256" key="1">
    <source>
        <dbReference type="SAM" id="MobiDB-lite"/>
    </source>
</evidence>
<keyword evidence="3" id="KW-1185">Reference proteome</keyword>
<dbReference type="RefSeq" id="XP_007833261.1">
    <property type="nucleotide sequence ID" value="XM_007835070.1"/>
</dbReference>
<evidence type="ECO:0000313" key="3">
    <source>
        <dbReference type="Proteomes" id="UP000030651"/>
    </source>
</evidence>
<feature type="compositionally biased region" description="Polar residues" evidence="1">
    <location>
        <begin position="152"/>
        <end position="162"/>
    </location>
</feature>
<dbReference type="OrthoDB" id="10419264at2759"/>
<evidence type="ECO:0000313" key="2">
    <source>
        <dbReference type="EMBL" id="ETS81487.1"/>
    </source>
</evidence>
<sequence>MTRGQLNTTEEAEIPDVFPNIFSMTVRQLENVAAPLGIVTQKIGNSPYKAELIARIFMHWAELEPGTQTRYLGTVIMLCKGTQKEMLDYANDNEVPEHPHPQLKEHKSGTMQRILEHIRLVEEDAESTLSRTSRGTRSRGGLRRIRRHNKRNSTASLSQDSRFSTDRDANQAKVLEALGAFVQSLAVLLPSADRRNRHRRGRGRPETPVSEISTSSSLILVRELENELDEWEGDIYGVQRRQVTEADRFDRIREIFQELLRDDTA</sequence>
<dbReference type="AlphaFoldDB" id="W3X7W3"/>
<dbReference type="Proteomes" id="UP000030651">
    <property type="component" value="Unassembled WGS sequence"/>
</dbReference>
<gene>
    <name evidence="2" type="ORF">PFICI_06489</name>
</gene>
<accession>W3X7W3</accession>